<keyword evidence="1" id="KW-0966">Cell projection</keyword>
<evidence type="ECO:0000313" key="2">
    <source>
        <dbReference type="Proteomes" id="UP000006380"/>
    </source>
</evidence>
<dbReference type="AlphaFoldDB" id="A7GZV6"/>
<dbReference type="RefSeq" id="WP_172618521.1">
    <property type="nucleotide sequence ID" value="NC_009715.2"/>
</dbReference>
<dbReference type="STRING" id="360105.CCV52592_1461"/>
<name>A7GZV6_CAMC5</name>
<keyword evidence="2" id="KW-1185">Reference proteome</keyword>
<dbReference type="EMBL" id="CP000767">
    <property type="protein sequence ID" value="EAT99994.3"/>
    <property type="molecule type" value="Genomic_DNA"/>
</dbReference>
<gene>
    <name evidence="1" type="primary">flgQ</name>
    <name evidence="1" type="ORF">CCV52592_1461</name>
</gene>
<keyword evidence="1" id="KW-0282">Flagellum</keyword>
<dbReference type="Proteomes" id="UP000006380">
    <property type="component" value="Chromosome"/>
</dbReference>
<keyword evidence="1" id="KW-0969">Cilium</keyword>
<dbReference type="KEGG" id="ccv:CCV52592_1461"/>
<organism evidence="1 2">
    <name type="scientific">Campylobacter curvus (strain 525.92)</name>
    <dbReference type="NCBI Taxonomy" id="360105"/>
    <lineage>
        <taxon>Bacteria</taxon>
        <taxon>Pseudomonadati</taxon>
        <taxon>Campylobacterota</taxon>
        <taxon>Epsilonproteobacteria</taxon>
        <taxon>Campylobacterales</taxon>
        <taxon>Campylobacteraceae</taxon>
        <taxon>Campylobacter</taxon>
    </lineage>
</organism>
<sequence length="135" mass="15470">MARSLFILTIFINLAFGSQEFIFWADVNTKNNIISSEQIAFSKAMVITKNPKVNFLCEIDAIKDENTSEIAFLNLNKDKIFDCFALQKVSAKGEFKRRNDNITQTSNFKIFPIRFTIKFKPKSAIIGVFKSEEGR</sequence>
<reference evidence="1" key="1">
    <citation type="submission" date="2016-07" db="EMBL/GenBank/DDBJ databases">
        <title>Comparative genomics of the Campylobacter concisus group.</title>
        <authorList>
            <person name="Miller W.G."/>
            <person name="Yee E."/>
            <person name="Chapman M.H."/>
            <person name="Huynh S."/>
            <person name="Bono J.L."/>
            <person name="On S.L.W."/>
            <person name="StLeger J."/>
            <person name="Foster G."/>
            <person name="Parker C.T."/>
        </authorList>
    </citation>
    <scope>NUCLEOTIDE SEQUENCE</scope>
    <source>
        <strain evidence="1">525.92</strain>
    </source>
</reference>
<protein>
    <submittedName>
        <fullName evidence="1">Flagellar-associated protein FlgQ</fullName>
    </submittedName>
</protein>
<evidence type="ECO:0000313" key="1">
    <source>
        <dbReference type="EMBL" id="EAT99994.3"/>
    </source>
</evidence>
<accession>A7GZV6</accession>
<proteinExistence type="predicted"/>